<evidence type="ECO:0000256" key="4">
    <source>
        <dbReference type="ARBA" id="ARBA00022475"/>
    </source>
</evidence>
<dbReference type="InterPro" id="IPR003593">
    <property type="entry name" value="AAA+_ATPase"/>
</dbReference>
<comment type="caution">
    <text evidence="11">The sequence shown here is derived from an EMBL/GenBank/DDBJ whole genome shotgun (WGS) entry which is preliminary data.</text>
</comment>
<evidence type="ECO:0000256" key="5">
    <source>
        <dbReference type="ARBA" id="ARBA00022519"/>
    </source>
</evidence>
<sequence length="332" mass="37073">MSENMLTLRNLKVVFPNAKGMIRAVEGIDLDIKTGECVALVGESGCGKSVTSLAIMRLLNSPPAVMRVDSINLGGLEIKNLSEHKMQEIRGKEISIIFQDAMTALNPVMTIGKQIDEIYIRHSNMSKKQARINTIKSLDLVGVPEAKSRANNFPHQLSGGMRQRVLIALAFACMPKLIIADEPTTALDVTIQAQVLEVLKNMQKIHEVSALLITHDLSVVANMADTVYVMYAGKIVEKASVKDIFESPYHPYTEALSLSVPKLSDTKHSFVQIPDSVPHPMFKPTGCYFHPRCNYATEKCKERMPLLKKLENGREYRCFYPRNFEDKKGDHS</sequence>
<evidence type="ECO:0000313" key="12">
    <source>
        <dbReference type="Proteomes" id="UP001431532"/>
    </source>
</evidence>
<evidence type="ECO:0000259" key="10">
    <source>
        <dbReference type="PROSITE" id="PS50893"/>
    </source>
</evidence>
<dbReference type="Pfam" id="PF00005">
    <property type="entry name" value="ABC_tran"/>
    <property type="match status" value="1"/>
</dbReference>
<protein>
    <submittedName>
        <fullName evidence="11">ABC transporter ATP-binding protein</fullName>
    </submittedName>
</protein>
<proteinExistence type="inferred from homology"/>
<dbReference type="RefSeq" id="WP_282838987.1">
    <property type="nucleotide sequence ID" value="NZ_JASCXW010000006.1"/>
</dbReference>
<dbReference type="InterPro" id="IPR017871">
    <property type="entry name" value="ABC_transporter-like_CS"/>
</dbReference>
<reference evidence="11" key="1">
    <citation type="submission" date="2023-05" db="EMBL/GenBank/DDBJ databases">
        <title>Mariniplasma microaerophilum sp. nov., a novel anaerobic mollicute isolated from terrestrial mud volcano, Taman Peninsula, Russia.</title>
        <authorList>
            <person name="Khomyakova M.A."/>
            <person name="Merkel A.Y."/>
            <person name="Slobodkin A.I."/>
        </authorList>
    </citation>
    <scope>NUCLEOTIDE SEQUENCE</scope>
    <source>
        <strain evidence="11">M4Ah</strain>
    </source>
</reference>
<dbReference type="FunFam" id="3.40.50.300:FF:000016">
    <property type="entry name" value="Oligopeptide ABC transporter ATP-binding component"/>
    <property type="match status" value="1"/>
</dbReference>
<dbReference type="GO" id="GO:0005886">
    <property type="term" value="C:plasma membrane"/>
    <property type="evidence" value="ECO:0007669"/>
    <property type="project" value="UniProtKB-SubCell"/>
</dbReference>
<keyword evidence="3" id="KW-0813">Transport</keyword>
<dbReference type="Gene3D" id="3.40.50.300">
    <property type="entry name" value="P-loop containing nucleotide triphosphate hydrolases"/>
    <property type="match status" value="1"/>
</dbReference>
<dbReference type="PROSITE" id="PS00211">
    <property type="entry name" value="ABC_TRANSPORTER_1"/>
    <property type="match status" value="1"/>
</dbReference>
<evidence type="ECO:0000256" key="9">
    <source>
        <dbReference type="ARBA" id="ARBA00023136"/>
    </source>
</evidence>
<dbReference type="SUPFAM" id="SSF52540">
    <property type="entry name" value="P-loop containing nucleoside triphosphate hydrolases"/>
    <property type="match status" value="1"/>
</dbReference>
<keyword evidence="12" id="KW-1185">Reference proteome</keyword>
<comment type="similarity">
    <text evidence="2">Belongs to the ABC transporter superfamily.</text>
</comment>
<dbReference type="AlphaFoldDB" id="A0AAW6U3M4"/>
<dbReference type="GO" id="GO:0015833">
    <property type="term" value="P:peptide transport"/>
    <property type="evidence" value="ECO:0007669"/>
    <property type="project" value="InterPro"/>
</dbReference>
<keyword evidence="6" id="KW-0547">Nucleotide-binding</keyword>
<dbReference type="GO" id="GO:0005524">
    <property type="term" value="F:ATP binding"/>
    <property type="evidence" value="ECO:0007669"/>
    <property type="project" value="UniProtKB-KW"/>
</dbReference>
<keyword evidence="7 11" id="KW-0067">ATP-binding</keyword>
<dbReference type="NCBIfam" id="TIGR01727">
    <property type="entry name" value="oligo_HPY"/>
    <property type="match status" value="1"/>
</dbReference>
<keyword evidence="5" id="KW-0997">Cell inner membrane</keyword>
<evidence type="ECO:0000256" key="1">
    <source>
        <dbReference type="ARBA" id="ARBA00004202"/>
    </source>
</evidence>
<dbReference type="InterPro" id="IPR013563">
    <property type="entry name" value="Oligopep_ABC_C"/>
</dbReference>
<dbReference type="PANTHER" id="PTHR43297:SF14">
    <property type="entry name" value="ATPASE AAA-TYPE CORE DOMAIN-CONTAINING PROTEIN"/>
    <property type="match status" value="1"/>
</dbReference>
<organism evidence="11 12">
    <name type="scientific">Peloplasma aerotolerans</name>
    <dbReference type="NCBI Taxonomy" id="3044389"/>
    <lineage>
        <taxon>Bacteria</taxon>
        <taxon>Bacillati</taxon>
        <taxon>Mycoplasmatota</taxon>
        <taxon>Mollicutes</taxon>
        <taxon>Acholeplasmatales</taxon>
        <taxon>Acholeplasmataceae</taxon>
        <taxon>Peloplasma</taxon>
    </lineage>
</organism>
<feature type="domain" description="ABC transporter" evidence="10">
    <location>
        <begin position="8"/>
        <end position="257"/>
    </location>
</feature>
<dbReference type="GO" id="GO:0016887">
    <property type="term" value="F:ATP hydrolysis activity"/>
    <property type="evidence" value="ECO:0007669"/>
    <property type="project" value="InterPro"/>
</dbReference>
<accession>A0AAW6U3M4</accession>
<dbReference type="CDD" id="cd03257">
    <property type="entry name" value="ABC_NikE_OppD_transporters"/>
    <property type="match status" value="1"/>
</dbReference>
<evidence type="ECO:0000256" key="6">
    <source>
        <dbReference type="ARBA" id="ARBA00022741"/>
    </source>
</evidence>
<dbReference type="SMART" id="SM00382">
    <property type="entry name" value="AAA"/>
    <property type="match status" value="1"/>
</dbReference>
<dbReference type="Pfam" id="PF08352">
    <property type="entry name" value="oligo_HPY"/>
    <property type="match status" value="1"/>
</dbReference>
<evidence type="ECO:0000256" key="3">
    <source>
        <dbReference type="ARBA" id="ARBA00022448"/>
    </source>
</evidence>
<name>A0AAW6U3M4_9MOLU</name>
<evidence type="ECO:0000256" key="7">
    <source>
        <dbReference type="ARBA" id="ARBA00022840"/>
    </source>
</evidence>
<dbReference type="InterPro" id="IPR050388">
    <property type="entry name" value="ABC_Ni/Peptide_Import"/>
</dbReference>
<dbReference type="PANTHER" id="PTHR43297">
    <property type="entry name" value="OLIGOPEPTIDE TRANSPORT ATP-BINDING PROTEIN APPD"/>
    <property type="match status" value="1"/>
</dbReference>
<keyword evidence="9" id="KW-0472">Membrane</keyword>
<evidence type="ECO:0000256" key="8">
    <source>
        <dbReference type="ARBA" id="ARBA00022967"/>
    </source>
</evidence>
<dbReference type="Proteomes" id="UP001431532">
    <property type="component" value="Unassembled WGS sequence"/>
</dbReference>
<dbReference type="PROSITE" id="PS50893">
    <property type="entry name" value="ABC_TRANSPORTER_2"/>
    <property type="match status" value="1"/>
</dbReference>
<comment type="subcellular location">
    <subcellularLocation>
        <location evidence="1">Cell membrane</location>
        <topology evidence="1">Peripheral membrane protein</topology>
    </subcellularLocation>
</comment>
<gene>
    <name evidence="11" type="ORF">QJ521_03240</name>
</gene>
<keyword evidence="8" id="KW-1278">Translocase</keyword>
<evidence type="ECO:0000313" key="11">
    <source>
        <dbReference type="EMBL" id="MDI6452571.1"/>
    </source>
</evidence>
<evidence type="ECO:0000256" key="2">
    <source>
        <dbReference type="ARBA" id="ARBA00005417"/>
    </source>
</evidence>
<dbReference type="InterPro" id="IPR003439">
    <property type="entry name" value="ABC_transporter-like_ATP-bd"/>
</dbReference>
<dbReference type="EMBL" id="JASCXW010000006">
    <property type="protein sequence ID" value="MDI6452571.1"/>
    <property type="molecule type" value="Genomic_DNA"/>
</dbReference>
<dbReference type="InterPro" id="IPR027417">
    <property type="entry name" value="P-loop_NTPase"/>
</dbReference>
<keyword evidence="4" id="KW-1003">Cell membrane</keyword>